<keyword evidence="6" id="KW-0862">Zinc</keyword>
<evidence type="ECO:0000256" key="5">
    <source>
        <dbReference type="ARBA" id="ARBA00022771"/>
    </source>
</evidence>
<dbReference type="SMART" id="SM00064">
    <property type="entry name" value="FYVE"/>
    <property type="match status" value="1"/>
</dbReference>
<evidence type="ECO:0000259" key="9">
    <source>
        <dbReference type="PROSITE" id="PS50003"/>
    </source>
</evidence>
<feature type="domain" description="PH" evidence="9">
    <location>
        <begin position="180"/>
        <end position="317"/>
    </location>
</feature>
<dbReference type="InterPro" id="IPR017455">
    <property type="entry name" value="Znf_FYVE-rel"/>
</dbReference>
<feature type="compositionally biased region" description="Low complexity" evidence="8">
    <location>
        <begin position="461"/>
        <end position="482"/>
    </location>
</feature>
<dbReference type="SUPFAM" id="SSF50729">
    <property type="entry name" value="PH domain-like"/>
    <property type="match status" value="1"/>
</dbReference>
<dbReference type="GO" id="GO:0005085">
    <property type="term" value="F:guanyl-nucleotide exchange factor activity"/>
    <property type="evidence" value="ECO:0007669"/>
    <property type="project" value="UniProtKB-KW"/>
</dbReference>
<evidence type="ECO:0000256" key="7">
    <source>
        <dbReference type="PROSITE-ProRule" id="PRU00091"/>
    </source>
</evidence>
<feature type="compositionally biased region" description="Basic and acidic residues" evidence="8">
    <location>
        <begin position="62"/>
        <end position="72"/>
    </location>
</feature>
<feature type="region of interest" description="Disordered" evidence="8">
    <location>
        <begin position="441"/>
        <end position="485"/>
    </location>
</feature>
<dbReference type="InterPro" id="IPR011993">
    <property type="entry name" value="PH-like_dom_sf"/>
</dbReference>
<dbReference type="PROSITE" id="PS50003">
    <property type="entry name" value="PH_DOMAIN"/>
    <property type="match status" value="1"/>
</dbReference>
<accession>A0AAV5AHA5</accession>
<feature type="region of interest" description="Disordered" evidence="8">
    <location>
        <begin position="44"/>
        <end position="72"/>
    </location>
</feature>
<feature type="compositionally biased region" description="Basic and acidic residues" evidence="8">
    <location>
        <begin position="449"/>
        <end position="458"/>
    </location>
</feature>
<sequence>MSLPSNHNVNNYSKDRFSIASTTSLESTGTEGQSTSVVIGEISKPTTPFRNRRPYTSSNYRPQKETIHSSKEMSAKRQKVVGEILVTEQVYVDGLDLIYTVISTVQTRIRTDIRILKDLISCTDPSDPEHQALVQVHTVLSKITQSLNTSLRVHSQTVSLLALQRATINLPFQFVQPGRTLIRRGSLLQGQAEKNAPASREFLLFSDYLVWLSQSDERLSDYRLRRPILYRGRSKSETELPKSVPKDKYVFLFSEERWTCKGYIALVDIEVVITPSGQDNSERARFDVLSPQASFAVYAATEDEREIWVTEIRNAKANLLASLSLMTTNSTLTSSQSTTHLRRVLQALPDEQDSLTQKRGRVDHFLPAIWVPDSKTDSCMRCSVKFNWRKRRHHCRLCGRCVCADCSMKTFIISDTSTKDIKRARSCNICYETVFPILLEESSDPNRQNPEEPRHDEDTPSNSTETITTSLTSTDTTDHNSTVGTLPKLPIAQSVLNSNAMVMRRSSSALLRPPFHHDSFWNPLSRPLSQPAMTPMPNDFDVASDPFHVSSFSDHIGTQSHSSSSISQLPLRHRFSGAALAVTAETVTTKSFNPNDKKGRSFSFVLGAKKISQESTNQNIDLQHEHEQDAEILEHRLASRRLENILSKERSQRD</sequence>
<gene>
    <name evidence="11" type="ORF">Clacol_007367</name>
</gene>
<organism evidence="11 12">
    <name type="scientific">Clathrus columnatus</name>
    <dbReference type="NCBI Taxonomy" id="1419009"/>
    <lineage>
        <taxon>Eukaryota</taxon>
        <taxon>Fungi</taxon>
        <taxon>Dikarya</taxon>
        <taxon>Basidiomycota</taxon>
        <taxon>Agaricomycotina</taxon>
        <taxon>Agaricomycetes</taxon>
        <taxon>Phallomycetidae</taxon>
        <taxon>Phallales</taxon>
        <taxon>Clathraceae</taxon>
        <taxon>Clathrus</taxon>
    </lineage>
</organism>
<dbReference type="InterPro" id="IPR013083">
    <property type="entry name" value="Znf_RING/FYVE/PHD"/>
</dbReference>
<dbReference type="SUPFAM" id="SSF57903">
    <property type="entry name" value="FYVE/PHD zinc finger"/>
    <property type="match status" value="1"/>
</dbReference>
<evidence type="ECO:0000256" key="6">
    <source>
        <dbReference type="ARBA" id="ARBA00022833"/>
    </source>
</evidence>
<dbReference type="GO" id="GO:0008270">
    <property type="term" value="F:zinc ion binding"/>
    <property type="evidence" value="ECO:0007669"/>
    <property type="project" value="UniProtKB-KW"/>
</dbReference>
<keyword evidence="12" id="KW-1185">Reference proteome</keyword>
<dbReference type="InterPro" id="IPR035899">
    <property type="entry name" value="DBL_dom_sf"/>
</dbReference>
<evidence type="ECO:0000256" key="2">
    <source>
        <dbReference type="ARBA" id="ARBA00022490"/>
    </source>
</evidence>
<dbReference type="InterPro" id="IPR051092">
    <property type="entry name" value="FYVE_RhoGEF_PH"/>
</dbReference>
<evidence type="ECO:0000256" key="1">
    <source>
        <dbReference type="ARBA" id="ARBA00004496"/>
    </source>
</evidence>
<evidence type="ECO:0000313" key="12">
    <source>
        <dbReference type="Proteomes" id="UP001050691"/>
    </source>
</evidence>
<keyword evidence="5 7" id="KW-0863">Zinc-finger</keyword>
<dbReference type="SUPFAM" id="SSF48065">
    <property type="entry name" value="DBL homology domain (DH-domain)"/>
    <property type="match status" value="1"/>
</dbReference>
<evidence type="ECO:0000256" key="3">
    <source>
        <dbReference type="ARBA" id="ARBA00022658"/>
    </source>
</evidence>
<dbReference type="Gene3D" id="2.30.29.30">
    <property type="entry name" value="Pleckstrin-homology domain (PH domain)/Phosphotyrosine-binding domain (PTB)"/>
    <property type="match status" value="1"/>
</dbReference>
<name>A0AAV5AHA5_9AGAM</name>
<proteinExistence type="predicted"/>
<comment type="subcellular location">
    <subcellularLocation>
        <location evidence="1">Cytoplasm</location>
    </subcellularLocation>
</comment>
<dbReference type="PANTHER" id="PTHR12673">
    <property type="entry name" value="FACIOGENITAL DYSPLASIA PROTEIN"/>
    <property type="match status" value="1"/>
</dbReference>
<keyword evidence="4" id="KW-0479">Metal-binding</keyword>
<dbReference type="PANTHER" id="PTHR12673:SF159">
    <property type="entry name" value="LD03170P"/>
    <property type="match status" value="1"/>
</dbReference>
<evidence type="ECO:0000259" key="10">
    <source>
        <dbReference type="PROSITE" id="PS50178"/>
    </source>
</evidence>
<keyword evidence="2" id="KW-0963">Cytoplasm</keyword>
<evidence type="ECO:0000256" key="4">
    <source>
        <dbReference type="ARBA" id="ARBA00022723"/>
    </source>
</evidence>
<dbReference type="Proteomes" id="UP001050691">
    <property type="component" value="Unassembled WGS sequence"/>
</dbReference>
<feature type="domain" description="FYVE-type" evidence="10">
    <location>
        <begin position="373"/>
        <end position="435"/>
    </location>
</feature>
<keyword evidence="3" id="KW-0344">Guanine-nucleotide releasing factor</keyword>
<comment type="caution">
    <text evidence="11">The sequence shown here is derived from an EMBL/GenBank/DDBJ whole genome shotgun (WGS) entry which is preliminary data.</text>
</comment>
<evidence type="ECO:0000256" key="8">
    <source>
        <dbReference type="SAM" id="MobiDB-lite"/>
    </source>
</evidence>
<dbReference type="Pfam" id="PF01363">
    <property type="entry name" value="FYVE"/>
    <property type="match status" value="1"/>
</dbReference>
<dbReference type="PROSITE" id="PS50178">
    <property type="entry name" value="ZF_FYVE"/>
    <property type="match status" value="1"/>
</dbReference>
<dbReference type="AlphaFoldDB" id="A0AAV5AHA5"/>
<feature type="compositionally biased region" description="Polar residues" evidence="8">
    <location>
        <begin position="44"/>
        <end position="61"/>
    </location>
</feature>
<dbReference type="InterPro" id="IPR001849">
    <property type="entry name" value="PH_domain"/>
</dbReference>
<dbReference type="SMART" id="SM00233">
    <property type="entry name" value="PH"/>
    <property type="match status" value="1"/>
</dbReference>
<evidence type="ECO:0000313" key="11">
    <source>
        <dbReference type="EMBL" id="GJJ13117.1"/>
    </source>
</evidence>
<dbReference type="InterPro" id="IPR000306">
    <property type="entry name" value="Znf_FYVE"/>
</dbReference>
<dbReference type="EMBL" id="BPWL01000008">
    <property type="protein sequence ID" value="GJJ13117.1"/>
    <property type="molecule type" value="Genomic_DNA"/>
</dbReference>
<dbReference type="Gene3D" id="3.30.40.10">
    <property type="entry name" value="Zinc/RING finger domain, C3HC4 (zinc finger)"/>
    <property type="match status" value="1"/>
</dbReference>
<protein>
    <submittedName>
        <fullName evidence="11">Uncharacterized protein</fullName>
    </submittedName>
</protein>
<dbReference type="GO" id="GO:0005737">
    <property type="term" value="C:cytoplasm"/>
    <property type="evidence" value="ECO:0007669"/>
    <property type="project" value="UniProtKB-SubCell"/>
</dbReference>
<dbReference type="InterPro" id="IPR011011">
    <property type="entry name" value="Znf_FYVE_PHD"/>
</dbReference>
<reference evidence="11" key="1">
    <citation type="submission" date="2021-10" db="EMBL/GenBank/DDBJ databases">
        <title>De novo Genome Assembly of Clathrus columnatus (Basidiomycota, Fungi) Using Illumina and Nanopore Sequence Data.</title>
        <authorList>
            <person name="Ogiso-Tanaka E."/>
            <person name="Itagaki H."/>
            <person name="Hosoya T."/>
            <person name="Hosaka K."/>
        </authorList>
    </citation>
    <scope>NUCLEOTIDE SEQUENCE</scope>
    <source>
        <strain evidence="11">MO-923</strain>
    </source>
</reference>